<accession>A0A3M7TWJ9</accession>
<dbReference type="PROSITE" id="PS50893">
    <property type="entry name" value="ABC_TRANSPORTER_2"/>
    <property type="match status" value="1"/>
</dbReference>
<protein>
    <submittedName>
        <fullName evidence="5">ABC transporter ATP-binding protein</fullName>
    </submittedName>
</protein>
<dbReference type="PANTHER" id="PTHR42711">
    <property type="entry name" value="ABC TRANSPORTER ATP-BINDING PROTEIN"/>
    <property type="match status" value="1"/>
</dbReference>
<dbReference type="InterPro" id="IPR050763">
    <property type="entry name" value="ABC_transporter_ATP-binding"/>
</dbReference>
<keyword evidence="3 5" id="KW-0067">ATP-binding</keyword>
<dbReference type="Gene3D" id="3.40.50.300">
    <property type="entry name" value="P-loop containing nucleotide triphosphate hydrolases"/>
    <property type="match status" value="1"/>
</dbReference>
<dbReference type="CDD" id="cd03230">
    <property type="entry name" value="ABC_DR_subfamily_A"/>
    <property type="match status" value="1"/>
</dbReference>
<dbReference type="InterPro" id="IPR027417">
    <property type="entry name" value="P-loop_NTPase"/>
</dbReference>
<evidence type="ECO:0000313" key="5">
    <source>
        <dbReference type="EMBL" id="RNA69946.1"/>
    </source>
</evidence>
<keyword evidence="6" id="KW-1185">Reference proteome</keyword>
<dbReference type="EMBL" id="RHIB01000001">
    <property type="protein sequence ID" value="RNA69946.1"/>
    <property type="molecule type" value="Genomic_DNA"/>
</dbReference>
<dbReference type="PROSITE" id="PS00211">
    <property type="entry name" value="ABC_TRANSPORTER_1"/>
    <property type="match status" value="1"/>
</dbReference>
<dbReference type="Proteomes" id="UP000278746">
    <property type="component" value="Unassembled WGS sequence"/>
</dbReference>
<dbReference type="InterPro" id="IPR003593">
    <property type="entry name" value="AAA+_ATPase"/>
</dbReference>
<dbReference type="InterPro" id="IPR017871">
    <property type="entry name" value="ABC_transporter-like_CS"/>
</dbReference>
<feature type="domain" description="ABC transporter" evidence="4">
    <location>
        <begin position="2"/>
        <end position="230"/>
    </location>
</feature>
<comment type="caution">
    <text evidence="5">The sequence shown here is derived from an EMBL/GenBank/DDBJ whole genome shotgun (WGS) entry which is preliminary data.</text>
</comment>
<keyword evidence="1" id="KW-0813">Transport</keyword>
<sequence length="284" mass="31460">MINVERLSFTYPGGKQPAVRNITLSVNDGEIVGFLGPSGSGKSTLQKILIGVLKNYEGSVQIMGQESKKSGAAFNESLGVAFEIPNFYQRFTAEENLKFFLSFYKNKGMPVVSLLTQLGLGDCGSKRVSEFSKGMKMRLNICRAFLHNPDIVFLDEPTAGLDPVNVKKVVDFILRQKKTGKTIIITTHNMHVAQAVCDRVGFIVDGELKLVNTPEALVEKHSDKAVKVEYTSGTIRCVKRFPLQGIGENSHFREILTGGNIVRLETEEKTLEDIFIEVTGRELE</sequence>
<reference evidence="5 6" key="1">
    <citation type="submission" date="2018-10" db="EMBL/GenBank/DDBJ databases">
        <title>Bacillus Keqinensis sp. nov., a moderately halophilic bacterium isolated from a saline-alkaline lake.</title>
        <authorList>
            <person name="Wang H."/>
        </authorList>
    </citation>
    <scope>NUCLEOTIDE SEQUENCE [LARGE SCALE GENOMIC DNA]</scope>
    <source>
        <strain evidence="5 6">KQ-3</strain>
    </source>
</reference>
<dbReference type="OrthoDB" id="9804819at2"/>
<evidence type="ECO:0000256" key="2">
    <source>
        <dbReference type="ARBA" id="ARBA00022741"/>
    </source>
</evidence>
<dbReference type="GO" id="GO:0016887">
    <property type="term" value="F:ATP hydrolysis activity"/>
    <property type="evidence" value="ECO:0007669"/>
    <property type="project" value="InterPro"/>
</dbReference>
<dbReference type="InterPro" id="IPR003439">
    <property type="entry name" value="ABC_transporter-like_ATP-bd"/>
</dbReference>
<dbReference type="RefSeq" id="WP_122897458.1">
    <property type="nucleotide sequence ID" value="NZ_RHIB01000001.1"/>
</dbReference>
<dbReference type="SUPFAM" id="SSF52540">
    <property type="entry name" value="P-loop containing nucleoside triphosphate hydrolases"/>
    <property type="match status" value="1"/>
</dbReference>
<dbReference type="GO" id="GO:0005524">
    <property type="term" value="F:ATP binding"/>
    <property type="evidence" value="ECO:0007669"/>
    <property type="project" value="UniProtKB-KW"/>
</dbReference>
<evidence type="ECO:0000256" key="1">
    <source>
        <dbReference type="ARBA" id="ARBA00022448"/>
    </source>
</evidence>
<evidence type="ECO:0000259" key="4">
    <source>
        <dbReference type="PROSITE" id="PS50893"/>
    </source>
</evidence>
<dbReference type="PANTHER" id="PTHR42711:SF18">
    <property type="entry name" value="ABC TRANSPORTER, ATP-BINDING PROTEIN"/>
    <property type="match status" value="1"/>
</dbReference>
<dbReference type="Pfam" id="PF00005">
    <property type="entry name" value="ABC_tran"/>
    <property type="match status" value="1"/>
</dbReference>
<proteinExistence type="predicted"/>
<dbReference type="SMART" id="SM00382">
    <property type="entry name" value="AAA"/>
    <property type="match status" value="1"/>
</dbReference>
<gene>
    <name evidence="5" type="ORF">EBO34_08445</name>
</gene>
<evidence type="ECO:0000256" key="3">
    <source>
        <dbReference type="ARBA" id="ARBA00022840"/>
    </source>
</evidence>
<keyword evidence="2" id="KW-0547">Nucleotide-binding</keyword>
<organism evidence="5 6">
    <name type="scientific">Alteribacter keqinensis</name>
    <dbReference type="NCBI Taxonomy" id="2483800"/>
    <lineage>
        <taxon>Bacteria</taxon>
        <taxon>Bacillati</taxon>
        <taxon>Bacillota</taxon>
        <taxon>Bacilli</taxon>
        <taxon>Bacillales</taxon>
        <taxon>Bacillaceae</taxon>
        <taxon>Alteribacter</taxon>
    </lineage>
</organism>
<dbReference type="AlphaFoldDB" id="A0A3M7TWJ9"/>
<evidence type="ECO:0000313" key="6">
    <source>
        <dbReference type="Proteomes" id="UP000278746"/>
    </source>
</evidence>
<name>A0A3M7TWJ9_9BACI</name>